<dbReference type="PROSITE" id="PS00463">
    <property type="entry name" value="ZN2_CY6_FUNGAL_1"/>
    <property type="match status" value="1"/>
</dbReference>
<sequence>MTTIERTVTTTTSKKRPLSCDLCRRRKVKCNKPPLATRCEGCVVLNQECEYKYQRRRPGPVNRYTTEPFTATSDNRPQLVEASSSSPQPSQVSHDHSMTPSPSCPRPSGLCNVSGRQYTSHSPRRASIFQSQSEPPPQSPAPLDMTLPRSSGPHCPSLATTTPDCALPSTRPAHMGLGLGSWVVDARRQNTDSATDWSWLPISSNALFHAGIGESTTASEPSSHGWSWDHNLIEPHAIEFASLAPDVTGMAGQSSGLGLMPRDDTDRTRLPSASALLSSASPGSVRHTGIEEWIPWGTLMRILHAYHTHLYPLLPVMHWPTFLQLLMSREDERSQTWRAYLLSLVAYSIIQLPRSALSFLEVPTLRHLHRRCHAASVALQNCSYKVVTVTDIATLYCDHIYLSTLGSTTAANVALAKAIRLAQELKLHDEGSAGVNTDRIELEVRRRLFWLLYGSDRTITALTSAPFQIVDADVRVSWPSEVDDNLITASGAFPQPSGVYSVLCGFHHVSRIFHLLGAVITAHRSLLAKESSIQLDPSLPSMWPAIRPTSHFRNALQRILDNLPPPLQLASPLDPPLGGKRNEPPRLRHHGIGVFETCKANLLVSQAMVRFAIRQYAVAVGEREDELNDKAWVKKYVLSMLETYALSMSRWLRDADERANRMPSESLAVNGESLRNKVIFFASNLIDKYAGIAEEHTYISDLLAVYTRIREEQQSSLLESVESVMPSRAPTPRRL</sequence>
<dbReference type="Pfam" id="PF00172">
    <property type="entry name" value="Zn_clus"/>
    <property type="match status" value="1"/>
</dbReference>
<keyword evidence="2" id="KW-0539">Nucleus</keyword>
<dbReference type="InterPro" id="IPR007219">
    <property type="entry name" value="XnlR_reg_dom"/>
</dbReference>
<dbReference type="PANTHER" id="PTHR46910">
    <property type="entry name" value="TRANSCRIPTION FACTOR PDR1"/>
    <property type="match status" value="1"/>
</dbReference>
<evidence type="ECO:0000256" key="3">
    <source>
        <dbReference type="SAM" id="MobiDB-lite"/>
    </source>
</evidence>
<proteinExistence type="predicted"/>
<dbReference type="Gene3D" id="4.10.240.10">
    <property type="entry name" value="Zn(2)-C6 fungal-type DNA-binding domain"/>
    <property type="match status" value="1"/>
</dbReference>
<gene>
    <name evidence="5" type="ORF">C361_06673</name>
</gene>
<dbReference type="EMBL" id="AMKT01000100">
    <property type="protein sequence ID" value="OXG11109.1"/>
    <property type="molecule type" value="Genomic_DNA"/>
</dbReference>
<dbReference type="Proteomes" id="UP000199727">
    <property type="component" value="Unassembled WGS sequence"/>
</dbReference>
<dbReference type="CDD" id="cd00067">
    <property type="entry name" value="GAL4"/>
    <property type="match status" value="1"/>
</dbReference>
<dbReference type="InterPro" id="IPR050987">
    <property type="entry name" value="AtrR-like"/>
</dbReference>
<organism evidence="5 6">
    <name type="scientific">Cryptococcus neoformans Tu259-1</name>
    <dbReference type="NCBI Taxonomy" id="1230072"/>
    <lineage>
        <taxon>Eukaryota</taxon>
        <taxon>Fungi</taxon>
        <taxon>Dikarya</taxon>
        <taxon>Basidiomycota</taxon>
        <taxon>Agaricomycotina</taxon>
        <taxon>Tremellomycetes</taxon>
        <taxon>Tremellales</taxon>
        <taxon>Cryptococcaceae</taxon>
        <taxon>Cryptococcus</taxon>
        <taxon>Cryptococcus neoformans species complex</taxon>
    </lineage>
</organism>
<feature type="region of interest" description="Disordered" evidence="3">
    <location>
        <begin position="58"/>
        <end position="154"/>
    </location>
</feature>
<accession>A0A854Q2T7</accession>
<dbReference type="Pfam" id="PF04082">
    <property type="entry name" value="Fungal_trans"/>
    <property type="match status" value="1"/>
</dbReference>
<dbReference type="PROSITE" id="PS50048">
    <property type="entry name" value="ZN2_CY6_FUNGAL_2"/>
    <property type="match status" value="1"/>
</dbReference>
<dbReference type="SMART" id="SM00066">
    <property type="entry name" value="GAL4"/>
    <property type="match status" value="1"/>
</dbReference>
<dbReference type="InterPro" id="IPR036864">
    <property type="entry name" value="Zn2-C6_fun-type_DNA-bd_sf"/>
</dbReference>
<dbReference type="PANTHER" id="PTHR46910:SF40">
    <property type="entry name" value="ZN(II)2CYS6 TRANSCRIPTION FACTOR (EUROFUNG)"/>
    <property type="match status" value="1"/>
</dbReference>
<evidence type="ECO:0000256" key="2">
    <source>
        <dbReference type="ARBA" id="ARBA00023242"/>
    </source>
</evidence>
<dbReference type="CDD" id="cd12148">
    <property type="entry name" value="fungal_TF_MHR"/>
    <property type="match status" value="1"/>
</dbReference>
<evidence type="ECO:0000256" key="1">
    <source>
        <dbReference type="ARBA" id="ARBA00022723"/>
    </source>
</evidence>
<keyword evidence="1" id="KW-0479">Metal-binding</keyword>
<evidence type="ECO:0000259" key="4">
    <source>
        <dbReference type="PROSITE" id="PS50048"/>
    </source>
</evidence>
<dbReference type="GO" id="GO:0006351">
    <property type="term" value="P:DNA-templated transcription"/>
    <property type="evidence" value="ECO:0007669"/>
    <property type="project" value="InterPro"/>
</dbReference>
<dbReference type="OrthoDB" id="1708823at2759"/>
<dbReference type="SMART" id="SM00906">
    <property type="entry name" value="Fungal_trans"/>
    <property type="match status" value="1"/>
</dbReference>
<feature type="domain" description="Zn(2)-C6 fungal-type" evidence="4">
    <location>
        <begin position="19"/>
        <end position="51"/>
    </location>
</feature>
<dbReference type="GO" id="GO:0000981">
    <property type="term" value="F:DNA-binding transcription factor activity, RNA polymerase II-specific"/>
    <property type="evidence" value="ECO:0007669"/>
    <property type="project" value="InterPro"/>
</dbReference>
<name>A0A854Q2T7_CRYNE</name>
<evidence type="ECO:0000313" key="5">
    <source>
        <dbReference type="EMBL" id="OXG11109.1"/>
    </source>
</evidence>
<dbReference type="AlphaFoldDB" id="A0A854Q2T7"/>
<dbReference type="SUPFAM" id="SSF57701">
    <property type="entry name" value="Zn2/Cys6 DNA-binding domain"/>
    <property type="match status" value="1"/>
</dbReference>
<dbReference type="GO" id="GO:0003677">
    <property type="term" value="F:DNA binding"/>
    <property type="evidence" value="ECO:0007669"/>
    <property type="project" value="InterPro"/>
</dbReference>
<feature type="compositionally biased region" description="Low complexity" evidence="3">
    <location>
        <begin position="83"/>
        <end position="92"/>
    </location>
</feature>
<evidence type="ECO:0000313" key="6">
    <source>
        <dbReference type="Proteomes" id="UP000199727"/>
    </source>
</evidence>
<feature type="compositionally biased region" description="Polar residues" evidence="3">
    <location>
        <begin position="63"/>
        <end position="76"/>
    </location>
</feature>
<reference evidence="5 6" key="1">
    <citation type="submission" date="2017-06" db="EMBL/GenBank/DDBJ databases">
        <title>Global population genomics of the pathogenic fungus Cryptococcus neoformans var. grubii.</title>
        <authorList>
            <person name="Cuomo C."/>
            <person name="Litvintseva A."/>
            <person name="Chen Y."/>
            <person name="Young S."/>
            <person name="Zeng Q."/>
            <person name="Chapman S."/>
            <person name="Gujja S."/>
            <person name="Saif S."/>
            <person name="Birren B."/>
        </authorList>
    </citation>
    <scope>NUCLEOTIDE SEQUENCE [LARGE SCALE GENOMIC DNA]</scope>
    <source>
        <strain evidence="5 6">Tu259-1</strain>
    </source>
</reference>
<protein>
    <recommendedName>
        <fullName evidence="4">Zn(2)-C6 fungal-type domain-containing protein</fullName>
    </recommendedName>
</protein>
<dbReference type="GO" id="GO:0008270">
    <property type="term" value="F:zinc ion binding"/>
    <property type="evidence" value="ECO:0007669"/>
    <property type="project" value="InterPro"/>
</dbReference>
<dbReference type="InterPro" id="IPR001138">
    <property type="entry name" value="Zn2Cys6_DnaBD"/>
</dbReference>
<comment type="caution">
    <text evidence="5">The sequence shown here is derived from an EMBL/GenBank/DDBJ whole genome shotgun (WGS) entry which is preliminary data.</text>
</comment>